<protein>
    <recommendedName>
        <fullName evidence="5">Lipoprotein</fullName>
    </recommendedName>
</protein>
<sequence>MKHKHLLLSFCVLLSACAKKTLLIDSNTFSHQIKTSTDTSIQKTTSTTDKTITFINRSIDTNIVFTGQSLSGYLIPSKWLNKDTSAHFENDDLELILQIDRVGNATATAIPRRKTIKANAFERIAVYNDITKTENTKIEGSKLEKGKTSFSTQHIEKETKGNSSIGFNLFMVVLLVVGLILLVRKIGFLGRLFG</sequence>
<dbReference type="PROSITE" id="PS51257">
    <property type="entry name" value="PROKAR_LIPOPROTEIN"/>
    <property type="match status" value="1"/>
</dbReference>
<feature type="transmembrane region" description="Helical" evidence="1">
    <location>
        <begin position="165"/>
        <end position="183"/>
    </location>
</feature>
<accession>A0ABW2YWC3</accession>
<proteinExistence type="predicted"/>
<dbReference type="RefSeq" id="WP_377098234.1">
    <property type="nucleotide sequence ID" value="NZ_JBHTHU010000005.1"/>
</dbReference>
<evidence type="ECO:0000256" key="2">
    <source>
        <dbReference type="SAM" id="SignalP"/>
    </source>
</evidence>
<keyword evidence="2" id="KW-0732">Signal</keyword>
<keyword evidence="1" id="KW-0472">Membrane</keyword>
<comment type="caution">
    <text evidence="3">The sequence shown here is derived from an EMBL/GenBank/DDBJ whole genome shotgun (WGS) entry which is preliminary data.</text>
</comment>
<organism evidence="3 4">
    <name type="scientific">Mucilaginibacter calamicampi</name>
    <dbReference type="NCBI Taxonomy" id="1302352"/>
    <lineage>
        <taxon>Bacteria</taxon>
        <taxon>Pseudomonadati</taxon>
        <taxon>Bacteroidota</taxon>
        <taxon>Sphingobacteriia</taxon>
        <taxon>Sphingobacteriales</taxon>
        <taxon>Sphingobacteriaceae</taxon>
        <taxon>Mucilaginibacter</taxon>
    </lineage>
</organism>
<name>A0ABW2YWC3_9SPHI</name>
<dbReference type="Proteomes" id="UP001596958">
    <property type="component" value="Unassembled WGS sequence"/>
</dbReference>
<keyword evidence="1" id="KW-0812">Transmembrane</keyword>
<dbReference type="EMBL" id="JBHTHU010000005">
    <property type="protein sequence ID" value="MFD0749667.1"/>
    <property type="molecule type" value="Genomic_DNA"/>
</dbReference>
<evidence type="ECO:0000313" key="3">
    <source>
        <dbReference type="EMBL" id="MFD0749667.1"/>
    </source>
</evidence>
<evidence type="ECO:0000256" key="1">
    <source>
        <dbReference type="SAM" id="Phobius"/>
    </source>
</evidence>
<feature type="chain" id="PRO_5045103688" description="Lipoprotein" evidence="2">
    <location>
        <begin position="21"/>
        <end position="194"/>
    </location>
</feature>
<keyword evidence="1" id="KW-1133">Transmembrane helix</keyword>
<reference evidence="4" key="1">
    <citation type="journal article" date="2019" name="Int. J. Syst. Evol. Microbiol.">
        <title>The Global Catalogue of Microorganisms (GCM) 10K type strain sequencing project: providing services to taxonomists for standard genome sequencing and annotation.</title>
        <authorList>
            <consortium name="The Broad Institute Genomics Platform"/>
            <consortium name="The Broad Institute Genome Sequencing Center for Infectious Disease"/>
            <person name="Wu L."/>
            <person name="Ma J."/>
        </authorList>
    </citation>
    <scope>NUCLEOTIDE SEQUENCE [LARGE SCALE GENOMIC DNA]</scope>
    <source>
        <strain evidence="4">CCUG 63418</strain>
    </source>
</reference>
<keyword evidence="4" id="KW-1185">Reference proteome</keyword>
<evidence type="ECO:0000313" key="4">
    <source>
        <dbReference type="Proteomes" id="UP001596958"/>
    </source>
</evidence>
<evidence type="ECO:0008006" key="5">
    <source>
        <dbReference type="Google" id="ProtNLM"/>
    </source>
</evidence>
<gene>
    <name evidence="3" type="ORF">ACFQZS_05910</name>
</gene>
<feature type="signal peptide" evidence="2">
    <location>
        <begin position="1"/>
        <end position="20"/>
    </location>
</feature>